<name>A0A1J7I6Q2_9PEZI</name>
<feature type="compositionally biased region" description="Polar residues" evidence="1">
    <location>
        <begin position="149"/>
        <end position="161"/>
    </location>
</feature>
<feature type="compositionally biased region" description="Basic and acidic residues" evidence="1">
    <location>
        <begin position="165"/>
        <end position="181"/>
    </location>
</feature>
<feature type="region of interest" description="Disordered" evidence="1">
    <location>
        <begin position="143"/>
        <end position="181"/>
    </location>
</feature>
<dbReference type="Proteomes" id="UP000182658">
    <property type="component" value="Unassembled WGS sequence"/>
</dbReference>
<evidence type="ECO:0000313" key="2">
    <source>
        <dbReference type="EMBL" id="OIW23117.1"/>
    </source>
</evidence>
<proteinExistence type="predicted"/>
<reference evidence="2 3" key="1">
    <citation type="submission" date="2016-10" db="EMBL/GenBank/DDBJ databases">
        <title>Draft genome sequence of Coniochaeta ligniaria NRRL30616, a lignocellulolytic fungus for bioabatement of inhibitors in plant biomass hydrolysates.</title>
        <authorList>
            <consortium name="DOE Joint Genome Institute"/>
            <person name="Jimenez D.J."/>
            <person name="Hector R.E."/>
            <person name="Riley R."/>
            <person name="Sun H."/>
            <person name="Grigoriev I.V."/>
            <person name="Van Elsas J.D."/>
            <person name="Nichols N.N."/>
        </authorList>
    </citation>
    <scope>NUCLEOTIDE SEQUENCE [LARGE SCALE GENOMIC DNA]</scope>
    <source>
        <strain evidence="2 3">NRRL 30616</strain>
    </source>
</reference>
<feature type="region of interest" description="Disordered" evidence="1">
    <location>
        <begin position="115"/>
        <end position="134"/>
    </location>
</feature>
<gene>
    <name evidence="2" type="ORF">CONLIGDRAFT_694064</name>
</gene>
<evidence type="ECO:0000313" key="3">
    <source>
        <dbReference type="Proteomes" id="UP000182658"/>
    </source>
</evidence>
<evidence type="ECO:0000256" key="1">
    <source>
        <dbReference type="SAM" id="MobiDB-lite"/>
    </source>
</evidence>
<dbReference type="InParanoid" id="A0A1J7I6Q2"/>
<protein>
    <submittedName>
        <fullName evidence="2">Uncharacterized protein</fullName>
    </submittedName>
</protein>
<accession>A0A1J7I6Q2</accession>
<dbReference type="EMBL" id="KV875108">
    <property type="protein sequence ID" value="OIW23117.1"/>
    <property type="molecule type" value="Genomic_DNA"/>
</dbReference>
<keyword evidence="3" id="KW-1185">Reference proteome</keyword>
<dbReference type="AlphaFoldDB" id="A0A1J7I6Q2"/>
<organism evidence="2 3">
    <name type="scientific">Coniochaeta ligniaria NRRL 30616</name>
    <dbReference type="NCBI Taxonomy" id="1408157"/>
    <lineage>
        <taxon>Eukaryota</taxon>
        <taxon>Fungi</taxon>
        <taxon>Dikarya</taxon>
        <taxon>Ascomycota</taxon>
        <taxon>Pezizomycotina</taxon>
        <taxon>Sordariomycetes</taxon>
        <taxon>Sordariomycetidae</taxon>
        <taxon>Coniochaetales</taxon>
        <taxon>Coniochaetaceae</taxon>
        <taxon>Coniochaeta</taxon>
    </lineage>
</organism>
<sequence length="181" mass="19343">MGSWSRISALWTPLRSTTNKALARPVAIQQTSTTQPPFLAVEVDEVLPASCAGDGDGEQSALFDFAVLEDVLFLGRVSGGCRSVVRDDETHAAPVDLFAPRIVGLGGTVTAVLHPDRTSGLHPTNPPDQPSLDHSTAILLQPQMPWEYSNASSNPTGTSKPSVRAKSEIYRPTTDHLRDTG</sequence>